<dbReference type="Gene3D" id="3.40.50.720">
    <property type="entry name" value="NAD(P)-binding Rossmann-like Domain"/>
    <property type="match status" value="1"/>
</dbReference>
<dbReference type="Pfam" id="PF07690">
    <property type="entry name" value="MFS_1"/>
    <property type="match status" value="1"/>
</dbReference>
<dbReference type="InterPro" id="IPR020843">
    <property type="entry name" value="ER"/>
</dbReference>
<evidence type="ECO:0000256" key="7">
    <source>
        <dbReference type="ARBA" id="ARBA00023180"/>
    </source>
</evidence>
<dbReference type="Gene3D" id="3.90.180.10">
    <property type="entry name" value="Medium-chain alcohol dehydrogenases, catalytic domain"/>
    <property type="match status" value="1"/>
</dbReference>
<dbReference type="CDD" id="cd08278">
    <property type="entry name" value="benzyl_alcohol_DH"/>
    <property type="match status" value="1"/>
</dbReference>
<dbReference type="SUPFAM" id="SSF103473">
    <property type="entry name" value="MFS general substrate transporter"/>
    <property type="match status" value="1"/>
</dbReference>
<feature type="transmembrane region" description="Helical" evidence="10">
    <location>
        <begin position="280"/>
        <end position="303"/>
    </location>
</feature>
<dbReference type="Gene3D" id="1.20.1250.20">
    <property type="entry name" value="MFS general substrate transporter like domains"/>
    <property type="match status" value="1"/>
</dbReference>
<feature type="domain" description="Enoyl reductase (ER)" evidence="11">
    <location>
        <begin position="425"/>
        <end position="782"/>
    </location>
</feature>
<comment type="caution">
    <text evidence="12">The sequence shown here is derived from an EMBL/GenBank/DDBJ whole genome shotgun (WGS) entry which is preliminary data.</text>
</comment>
<name>A0A1B8AQZ5_FUSPO</name>
<feature type="transmembrane region" description="Helical" evidence="10">
    <location>
        <begin position="87"/>
        <end position="112"/>
    </location>
</feature>
<evidence type="ECO:0000256" key="9">
    <source>
        <dbReference type="SAM" id="MobiDB-lite"/>
    </source>
</evidence>
<dbReference type="InterPro" id="IPR011032">
    <property type="entry name" value="GroES-like_sf"/>
</dbReference>
<evidence type="ECO:0000256" key="10">
    <source>
        <dbReference type="SAM" id="Phobius"/>
    </source>
</evidence>
<dbReference type="GO" id="GO:0016020">
    <property type="term" value="C:membrane"/>
    <property type="evidence" value="ECO:0007669"/>
    <property type="project" value="UniProtKB-SubCell"/>
</dbReference>
<accession>A0A1B8AQZ5</accession>
<evidence type="ECO:0000256" key="2">
    <source>
        <dbReference type="ARBA" id="ARBA00004141"/>
    </source>
</evidence>
<comment type="cofactor">
    <cofactor evidence="1 8">
        <name>Zn(2+)</name>
        <dbReference type="ChEBI" id="CHEBI:29105"/>
    </cofactor>
</comment>
<sequence length="790" mass="85568">MIICGIIALLGPGLWNANNSLGAGGALEPYLVNAGNSLVFGLMGLFCILSPIFVNWIGVKNTLISGTLGWSVYSAALYQNNRYGTEWFVIFGAAICGVSAGLYWAAEGAIILSYPEHAKRGRYLALWLGFKNSGQLIGGAINLGLNANRSEGGKVSYVTILVFVCLQVLSFPVAFLLAPPDKTQRPDGTHIIVEAKTPAKEQLRLLWKTITTRQIGLLLPIFFSSWFYWGYASTYLTLYFTVRARALASFLSAITGTLACIIFGIFLDSSKITVKSRIRYGFIFSAGLFTLLWIWVLIVQHGFEQRRPDYLDWTSPGFGRAFGIYIMLQTSGNMVQNYLYFLIGTIGDGTLELSRSTGLLRGVESWGQCAAFGINSSKFSPFYTTVINVVFWTLSLFPAFLTIWKVEGRVDYENESYSSTDKNNGLPENKTEKGDDSLQPDEALVEIHASGVCHTDLACASGKLPCARNAVLGHEGGGVVLEIGSDVTNVSKGDKVLLSFSSCGTCPSCVSNHPAYCYNFNLYNFGGRREDGSATMFTIKEGRNKPMHSRFFGQSSFARHTIVHRTSLVKVPQETPLELFAPLGCGIQTGVGAIFNTLNVKPGSSVAVFGVGSVGLAAVMGAKAQNAGTIIAIDLQDSRLELAKELGATHGVLGPDQEHIIDSIQDICPPMGVDFAVDCTGVPAIIETMVASLGMRGRAATVGAPGGMATAKIDIMSHLTYGKEYVGCSEGDSNPGVLIPELINMHSQGVLPLEKLIKYYDIEDYDKAFADMESGRVIKPVLMWRQGRKL</sequence>
<dbReference type="InterPro" id="IPR002328">
    <property type="entry name" value="ADH_Zn_CS"/>
</dbReference>
<dbReference type="Pfam" id="PF00107">
    <property type="entry name" value="ADH_zinc_N"/>
    <property type="match status" value="1"/>
</dbReference>
<dbReference type="FunFam" id="3.40.50.720:FF:000003">
    <property type="entry name" value="S-(hydroxymethyl)glutathione dehydrogenase"/>
    <property type="match status" value="1"/>
</dbReference>
<evidence type="ECO:0000256" key="6">
    <source>
        <dbReference type="ARBA" id="ARBA00023002"/>
    </source>
</evidence>
<evidence type="ECO:0000256" key="4">
    <source>
        <dbReference type="ARBA" id="ARBA00022723"/>
    </source>
</evidence>
<dbReference type="SUPFAM" id="SSF51735">
    <property type="entry name" value="NAD(P)-binding Rossmann-fold domains"/>
    <property type="match status" value="1"/>
</dbReference>
<keyword evidence="10" id="KW-0472">Membrane</keyword>
<feature type="transmembrane region" description="Helical" evidence="10">
    <location>
        <begin position="157"/>
        <end position="178"/>
    </location>
</feature>
<evidence type="ECO:0000256" key="8">
    <source>
        <dbReference type="RuleBase" id="RU361277"/>
    </source>
</evidence>
<reference evidence="12 13" key="1">
    <citation type="submission" date="2016-06" db="EMBL/GenBank/DDBJ databases">
        <title>Living apart together: crosstalk between the core and supernumerary genomes in a fungal plant pathogen.</title>
        <authorList>
            <person name="Vanheule A."/>
            <person name="Audenaert K."/>
            <person name="Warris S."/>
            <person name="Van De Geest H."/>
            <person name="Schijlen E."/>
            <person name="Hofte M."/>
            <person name="De Saeger S."/>
            <person name="Haesaert G."/>
            <person name="Waalwijk C."/>
            <person name="Van Der Lee T."/>
        </authorList>
    </citation>
    <scope>NUCLEOTIDE SEQUENCE [LARGE SCALE GENOMIC DNA]</scope>
    <source>
        <strain evidence="12 13">2516</strain>
    </source>
</reference>
<dbReference type="PANTHER" id="PTHR43350">
    <property type="entry name" value="NAD-DEPENDENT ALCOHOL DEHYDROGENASE"/>
    <property type="match status" value="1"/>
</dbReference>
<dbReference type="STRING" id="36050.A0A1B8AQZ5"/>
<organism evidence="12 13">
    <name type="scientific">Fusarium poae</name>
    <dbReference type="NCBI Taxonomy" id="36050"/>
    <lineage>
        <taxon>Eukaryota</taxon>
        <taxon>Fungi</taxon>
        <taxon>Dikarya</taxon>
        <taxon>Ascomycota</taxon>
        <taxon>Pezizomycotina</taxon>
        <taxon>Sordariomycetes</taxon>
        <taxon>Hypocreomycetidae</taxon>
        <taxon>Hypocreales</taxon>
        <taxon>Nectriaceae</taxon>
        <taxon>Fusarium</taxon>
    </lineage>
</organism>
<evidence type="ECO:0000256" key="5">
    <source>
        <dbReference type="ARBA" id="ARBA00022833"/>
    </source>
</evidence>
<keyword evidence="5 8" id="KW-0862">Zinc</keyword>
<keyword evidence="7" id="KW-0325">Glycoprotein</keyword>
<evidence type="ECO:0000313" key="13">
    <source>
        <dbReference type="Proteomes" id="UP000091967"/>
    </source>
</evidence>
<feature type="transmembrane region" description="Helical" evidence="10">
    <location>
        <begin position="382"/>
        <end position="404"/>
    </location>
</feature>
<dbReference type="SMART" id="SM00829">
    <property type="entry name" value="PKS_ER"/>
    <property type="match status" value="1"/>
</dbReference>
<proteinExistence type="inferred from homology"/>
<evidence type="ECO:0000313" key="12">
    <source>
        <dbReference type="EMBL" id="OBS22806.1"/>
    </source>
</evidence>
<keyword evidence="4 8" id="KW-0479">Metal-binding</keyword>
<keyword evidence="6" id="KW-0560">Oxidoreductase</keyword>
<dbReference type="InterPro" id="IPR036259">
    <property type="entry name" value="MFS_trans_sf"/>
</dbReference>
<feature type="transmembrane region" description="Helical" evidence="10">
    <location>
        <begin position="217"/>
        <end position="240"/>
    </location>
</feature>
<comment type="subcellular location">
    <subcellularLocation>
        <location evidence="2">Membrane</location>
        <topology evidence="2">Multi-pass membrane protein</topology>
    </subcellularLocation>
</comment>
<dbReference type="Pfam" id="PF08240">
    <property type="entry name" value="ADH_N"/>
    <property type="match status" value="1"/>
</dbReference>
<dbReference type="GO" id="GO:0016491">
    <property type="term" value="F:oxidoreductase activity"/>
    <property type="evidence" value="ECO:0007669"/>
    <property type="project" value="UniProtKB-KW"/>
</dbReference>
<feature type="transmembrane region" description="Helical" evidence="10">
    <location>
        <begin position="124"/>
        <end position="145"/>
    </location>
</feature>
<dbReference type="Proteomes" id="UP000091967">
    <property type="component" value="Unassembled WGS sequence"/>
</dbReference>
<dbReference type="InterPro" id="IPR011701">
    <property type="entry name" value="MFS"/>
</dbReference>
<keyword evidence="10" id="KW-0812">Transmembrane</keyword>
<dbReference type="GO" id="GO:0008270">
    <property type="term" value="F:zinc ion binding"/>
    <property type="evidence" value="ECO:0007669"/>
    <property type="project" value="InterPro"/>
</dbReference>
<dbReference type="GO" id="GO:0022857">
    <property type="term" value="F:transmembrane transporter activity"/>
    <property type="evidence" value="ECO:0007669"/>
    <property type="project" value="InterPro"/>
</dbReference>
<dbReference type="SUPFAM" id="SSF50129">
    <property type="entry name" value="GroES-like"/>
    <property type="match status" value="1"/>
</dbReference>
<dbReference type="EMBL" id="LYXU01000003">
    <property type="protein sequence ID" value="OBS22806.1"/>
    <property type="molecule type" value="Genomic_DNA"/>
</dbReference>
<feature type="transmembrane region" description="Helical" evidence="10">
    <location>
        <begin position="246"/>
        <end position="268"/>
    </location>
</feature>
<dbReference type="InterPro" id="IPR013154">
    <property type="entry name" value="ADH-like_N"/>
</dbReference>
<dbReference type="InterPro" id="IPR036291">
    <property type="entry name" value="NAD(P)-bd_dom_sf"/>
</dbReference>
<evidence type="ECO:0000256" key="1">
    <source>
        <dbReference type="ARBA" id="ARBA00001947"/>
    </source>
</evidence>
<dbReference type="AlphaFoldDB" id="A0A1B8AQZ5"/>
<dbReference type="PANTHER" id="PTHR43350:SF11">
    <property type="entry name" value="ENOYL REDUCTASE (ER) DOMAIN-CONTAINING PROTEIN"/>
    <property type="match status" value="1"/>
</dbReference>
<feature type="region of interest" description="Disordered" evidence="9">
    <location>
        <begin position="416"/>
        <end position="438"/>
    </location>
</feature>
<dbReference type="InterPro" id="IPR013149">
    <property type="entry name" value="ADH-like_C"/>
</dbReference>
<dbReference type="PROSITE" id="PS00059">
    <property type="entry name" value="ADH_ZINC"/>
    <property type="match status" value="1"/>
</dbReference>
<keyword evidence="10" id="KW-1133">Transmembrane helix</keyword>
<evidence type="ECO:0000259" key="11">
    <source>
        <dbReference type="SMART" id="SM00829"/>
    </source>
</evidence>
<feature type="transmembrane region" description="Helical" evidence="10">
    <location>
        <begin position="38"/>
        <end position="56"/>
    </location>
</feature>
<gene>
    <name evidence="12" type="ORF">FPOA_09132</name>
</gene>
<evidence type="ECO:0000256" key="3">
    <source>
        <dbReference type="ARBA" id="ARBA00008072"/>
    </source>
</evidence>
<protein>
    <recommendedName>
        <fullName evidence="11">Enoyl reductase (ER) domain-containing protein</fullName>
    </recommendedName>
</protein>
<comment type="similarity">
    <text evidence="3 8">Belongs to the zinc-containing alcohol dehydrogenase family.</text>
</comment>
<keyword evidence="13" id="KW-1185">Reference proteome</keyword>